<protein>
    <submittedName>
        <fullName evidence="4">Uncharacterized protein</fullName>
    </submittedName>
</protein>
<dbReference type="OMA" id="YQRQSMQ"/>
<dbReference type="SUPFAM" id="SSF50978">
    <property type="entry name" value="WD40 repeat-like"/>
    <property type="match status" value="1"/>
</dbReference>
<evidence type="ECO:0000256" key="2">
    <source>
        <dbReference type="ARBA" id="ARBA00022737"/>
    </source>
</evidence>
<keyword evidence="2" id="KW-0677">Repeat</keyword>
<dbReference type="HOGENOM" id="CLU_041940_2_1_1"/>
<dbReference type="Proteomes" id="UP000017836">
    <property type="component" value="Unassembled WGS sequence"/>
</dbReference>
<evidence type="ECO:0000313" key="5">
    <source>
        <dbReference type="Proteomes" id="UP000017836"/>
    </source>
</evidence>
<dbReference type="InterPro" id="IPR019775">
    <property type="entry name" value="WD40_repeat_CS"/>
</dbReference>
<dbReference type="EMBL" id="KI394826">
    <property type="protein sequence ID" value="ERN00649.1"/>
    <property type="molecule type" value="Genomic_DNA"/>
</dbReference>
<feature type="repeat" description="WD" evidence="3">
    <location>
        <begin position="14"/>
        <end position="55"/>
    </location>
</feature>
<evidence type="ECO:0000313" key="4">
    <source>
        <dbReference type="EMBL" id="ERN00649.1"/>
    </source>
</evidence>
<name>W1NZ66_AMBTC</name>
<dbReference type="Gramene" id="ERN00649">
    <property type="protein sequence ID" value="ERN00649"/>
    <property type="gene ID" value="AMTR_s00225p00019510"/>
</dbReference>
<proteinExistence type="predicted"/>
<evidence type="ECO:0000256" key="3">
    <source>
        <dbReference type="PROSITE-ProRule" id="PRU00221"/>
    </source>
</evidence>
<dbReference type="OrthoDB" id="7668193at2759"/>
<dbReference type="KEGG" id="atr:18428722"/>
<dbReference type="PROSITE" id="PS50082">
    <property type="entry name" value="WD_REPEATS_2"/>
    <property type="match status" value="2"/>
</dbReference>
<sequence>MSAKRPPPDPIAVLRGHRASVTDVCFHPFKPILFAGTGDGELRLWDTIQHRTLSSSRAHIGAAGIITVATNASLGDKILSQGRDGTVKCWDISDGGLSRIPLVTLKTNSYHFCKLSLAKTPTCSPQLGKNLSSGAIDQLNEPGDYDKNCEPKEKTSLCKEYHDGISNGKAQEGTENFSCISDTEVISDQGPTLMALAGEHPSQVEIWDINIAQKVALFPQIYDSSSSEFSKKSQGMCMAVQAFYLSQAQGYLNVLAGYEDGSIALWDLRSPEVPVCSVKFHSEPVLSLALDGACTGGISGAADNKIMLFSLDHHMGTCLNRKEISLGQPGIASCSIRANNKIAATAGWDHRVRIYNYRNGKALAILKYHSATCNAVSFSTDCKLLASSSEDTTVALWELYPP</sequence>
<dbReference type="InterPro" id="IPR001680">
    <property type="entry name" value="WD40_rpt"/>
</dbReference>
<dbReference type="AlphaFoldDB" id="W1NZ66"/>
<gene>
    <name evidence="4" type="ORF">AMTR_s00225p00019510</name>
</gene>
<dbReference type="PANTHER" id="PTHR19854:SF1">
    <property type="entry name" value="GUANINE NUCLEOTIDE-BINDING PROTEIN SUBUNIT BETA-LIKE PROTEIN 1"/>
    <property type="match status" value="1"/>
</dbReference>
<evidence type="ECO:0000256" key="1">
    <source>
        <dbReference type="ARBA" id="ARBA00022574"/>
    </source>
</evidence>
<feature type="repeat" description="WD" evidence="3">
    <location>
        <begin position="366"/>
        <end position="402"/>
    </location>
</feature>
<accession>W1NZ66</accession>
<dbReference type="PANTHER" id="PTHR19854">
    <property type="entry name" value="TRANSDUCIN BETA-LIKE 3"/>
    <property type="match status" value="1"/>
</dbReference>
<keyword evidence="5" id="KW-1185">Reference proteome</keyword>
<dbReference type="STRING" id="13333.W1NZ66"/>
<dbReference type="Pfam" id="PF00400">
    <property type="entry name" value="WD40"/>
    <property type="match status" value="2"/>
</dbReference>
<dbReference type="Gene3D" id="2.130.10.10">
    <property type="entry name" value="YVTN repeat-like/Quinoprotein amine dehydrogenase"/>
    <property type="match status" value="2"/>
</dbReference>
<dbReference type="InterPro" id="IPR015943">
    <property type="entry name" value="WD40/YVTN_repeat-like_dom_sf"/>
</dbReference>
<dbReference type="PROSITE" id="PS00678">
    <property type="entry name" value="WD_REPEATS_1"/>
    <property type="match status" value="1"/>
</dbReference>
<dbReference type="PRINTS" id="PR00320">
    <property type="entry name" value="GPROTEINBRPT"/>
</dbReference>
<dbReference type="InterPro" id="IPR036322">
    <property type="entry name" value="WD40_repeat_dom_sf"/>
</dbReference>
<dbReference type="InterPro" id="IPR020472">
    <property type="entry name" value="WD40_PAC1"/>
</dbReference>
<reference evidence="5" key="1">
    <citation type="journal article" date="2013" name="Science">
        <title>The Amborella genome and the evolution of flowering plants.</title>
        <authorList>
            <consortium name="Amborella Genome Project"/>
        </authorList>
    </citation>
    <scope>NUCLEOTIDE SEQUENCE [LARGE SCALE GENOMIC DNA]</scope>
</reference>
<dbReference type="SMART" id="SM00320">
    <property type="entry name" value="WD40"/>
    <property type="match status" value="6"/>
</dbReference>
<organism evidence="4 5">
    <name type="scientific">Amborella trichopoda</name>
    <dbReference type="NCBI Taxonomy" id="13333"/>
    <lineage>
        <taxon>Eukaryota</taxon>
        <taxon>Viridiplantae</taxon>
        <taxon>Streptophyta</taxon>
        <taxon>Embryophyta</taxon>
        <taxon>Tracheophyta</taxon>
        <taxon>Spermatophyta</taxon>
        <taxon>Magnoliopsida</taxon>
        <taxon>Amborellales</taxon>
        <taxon>Amborellaceae</taxon>
        <taxon>Amborella</taxon>
    </lineage>
</organism>
<dbReference type="PROSITE" id="PS50294">
    <property type="entry name" value="WD_REPEATS_REGION"/>
    <property type="match status" value="2"/>
</dbReference>
<keyword evidence="1 3" id="KW-0853">WD repeat</keyword>
<dbReference type="eggNOG" id="KOG0322">
    <property type="taxonomic scope" value="Eukaryota"/>
</dbReference>